<dbReference type="SUPFAM" id="SSF64288">
    <property type="entry name" value="Chorismate lyase-like"/>
    <property type="match status" value="1"/>
</dbReference>
<evidence type="ECO:0000313" key="6">
    <source>
        <dbReference type="Proteomes" id="UP000675664"/>
    </source>
</evidence>
<evidence type="ECO:0000256" key="1">
    <source>
        <dbReference type="ARBA" id="ARBA00023015"/>
    </source>
</evidence>
<proteinExistence type="predicted"/>
<dbReference type="PRINTS" id="PR00035">
    <property type="entry name" value="HTHGNTR"/>
</dbReference>
<dbReference type="PROSITE" id="PS50949">
    <property type="entry name" value="HTH_GNTR"/>
    <property type="match status" value="1"/>
</dbReference>
<keyword evidence="3" id="KW-0804">Transcription</keyword>
<evidence type="ECO:0000256" key="2">
    <source>
        <dbReference type="ARBA" id="ARBA00023125"/>
    </source>
</evidence>
<evidence type="ECO:0000256" key="3">
    <source>
        <dbReference type="ARBA" id="ARBA00023163"/>
    </source>
</evidence>
<dbReference type="RefSeq" id="WP_227019736.1">
    <property type="nucleotide sequence ID" value="NZ_JAGSND010000014.1"/>
</dbReference>
<dbReference type="Gene3D" id="3.40.1410.10">
    <property type="entry name" value="Chorismate lyase-like"/>
    <property type="match status" value="1"/>
</dbReference>
<dbReference type="AlphaFoldDB" id="A0A8J8B3C1"/>
<gene>
    <name evidence="5" type="ORF">KCX82_17085</name>
</gene>
<dbReference type="SUPFAM" id="SSF46785">
    <property type="entry name" value="Winged helix' DNA-binding domain"/>
    <property type="match status" value="1"/>
</dbReference>
<dbReference type="PANTHER" id="PTHR44846:SF1">
    <property type="entry name" value="MANNOSYL-D-GLYCERATE TRANSPORT_METABOLISM SYSTEM REPRESSOR MNGR-RELATED"/>
    <property type="match status" value="1"/>
</dbReference>
<reference evidence="5" key="1">
    <citation type="submission" date="2021-04" db="EMBL/GenBank/DDBJ databases">
        <title>Sinoanaerobacter chloroacetimidivorans sp. nov., an obligate anaerobic bacterium isolated from anaerobic sludge.</title>
        <authorList>
            <person name="Bao Y."/>
        </authorList>
    </citation>
    <scope>NUCLEOTIDE SEQUENCE</scope>
    <source>
        <strain evidence="5">BAD-6</strain>
    </source>
</reference>
<evidence type="ECO:0000259" key="4">
    <source>
        <dbReference type="PROSITE" id="PS50949"/>
    </source>
</evidence>
<dbReference type="GO" id="GO:0003677">
    <property type="term" value="F:DNA binding"/>
    <property type="evidence" value="ECO:0007669"/>
    <property type="project" value="UniProtKB-KW"/>
</dbReference>
<accession>A0A8J8B3C1</accession>
<dbReference type="InterPro" id="IPR000524">
    <property type="entry name" value="Tscrpt_reg_HTH_GntR"/>
</dbReference>
<evidence type="ECO:0000313" key="5">
    <source>
        <dbReference type="EMBL" id="MBR0599602.1"/>
    </source>
</evidence>
<dbReference type="InterPro" id="IPR011663">
    <property type="entry name" value="UTRA"/>
</dbReference>
<dbReference type="Pfam" id="PF00392">
    <property type="entry name" value="GntR"/>
    <property type="match status" value="1"/>
</dbReference>
<dbReference type="GO" id="GO:0003700">
    <property type="term" value="F:DNA-binding transcription factor activity"/>
    <property type="evidence" value="ECO:0007669"/>
    <property type="project" value="InterPro"/>
</dbReference>
<dbReference type="GO" id="GO:0045892">
    <property type="term" value="P:negative regulation of DNA-templated transcription"/>
    <property type="evidence" value="ECO:0007669"/>
    <property type="project" value="TreeGrafter"/>
</dbReference>
<dbReference type="InterPro" id="IPR050679">
    <property type="entry name" value="Bact_HTH_transcr_reg"/>
</dbReference>
<organism evidence="5 6">
    <name type="scientific">Sinanaerobacter chloroacetimidivorans</name>
    <dbReference type="NCBI Taxonomy" id="2818044"/>
    <lineage>
        <taxon>Bacteria</taxon>
        <taxon>Bacillati</taxon>
        <taxon>Bacillota</taxon>
        <taxon>Clostridia</taxon>
        <taxon>Peptostreptococcales</taxon>
        <taxon>Anaerovoracaceae</taxon>
        <taxon>Sinanaerobacter</taxon>
    </lineage>
</organism>
<comment type="caution">
    <text evidence="5">The sequence shown here is derived from an EMBL/GenBank/DDBJ whole genome shotgun (WGS) entry which is preliminary data.</text>
</comment>
<keyword evidence="1" id="KW-0805">Transcription regulation</keyword>
<dbReference type="InterPro" id="IPR028978">
    <property type="entry name" value="Chorismate_lyase_/UTRA_dom_sf"/>
</dbReference>
<feature type="domain" description="HTH gntR-type" evidence="4">
    <location>
        <begin position="6"/>
        <end position="74"/>
    </location>
</feature>
<keyword evidence="2" id="KW-0238">DNA-binding</keyword>
<dbReference type="PANTHER" id="PTHR44846">
    <property type="entry name" value="MANNOSYL-D-GLYCERATE TRANSPORT/METABOLISM SYSTEM REPRESSOR MNGR-RELATED"/>
    <property type="match status" value="1"/>
</dbReference>
<name>A0A8J8B3C1_9FIRM</name>
<dbReference type="Gene3D" id="1.10.10.10">
    <property type="entry name" value="Winged helix-like DNA-binding domain superfamily/Winged helix DNA-binding domain"/>
    <property type="match status" value="1"/>
</dbReference>
<dbReference type="InterPro" id="IPR036388">
    <property type="entry name" value="WH-like_DNA-bd_sf"/>
</dbReference>
<dbReference type="CDD" id="cd07377">
    <property type="entry name" value="WHTH_GntR"/>
    <property type="match status" value="1"/>
</dbReference>
<keyword evidence="6" id="KW-1185">Reference proteome</keyword>
<dbReference type="EMBL" id="JAGSND010000014">
    <property type="protein sequence ID" value="MBR0599602.1"/>
    <property type="molecule type" value="Genomic_DNA"/>
</dbReference>
<dbReference type="Proteomes" id="UP000675664">
    <property type="component" value="Unassembled WGS sequence"/>
</dbReference>
<dbReference type="SMART" id="SM00866">
    <property type="entry name" value="UTRA"/>
    <property type="match status" value="1"/>
</dbReference>
<dbReference type="Pfam" id="PF07702">
    <property type="entry name" value="UTRA"/>
    <property type="match status" value="1"/>
</dbReference>
<dbReference type="SMART" id="SM00345">
    <property type="entry name" value="HTH_GNTR"/>
    <property type="match status" value="1"/>
</dbReference>
<dbReference type="InterPro" id="IPR036390">
    <property type="entry name" value="WH_DNA-bd_sf"/>
</dbReference>
<protein>
    <submittedName>
        <fullName evidence="5">GntR family transcriptional regulator</fullName>
    </submittedName>
</protein>
<reference evidence="5" key="2">
    <citation type="submission" date="2021-04" db="EMBL/GenBank/DDBJ databases">
        <authorList>
            <person name="Liu J."/>
        </authorList>
    </citation>
    <scope>NUCLEOTIDE SEQUENCE</scope>
    <source>
        <strain evidence="5">BAD-6</strain>
    </source>
</reference>
<sequence>MGKRVLTLEVLLSKEIEYMLESEDYKEKQKLPSERELAEYFGVQRLTIRGALQILVQKGILISKERYGYFVAPKRIRFALNQSQSFKLMIERMGKTSFVKLLEFEKMKLTDKLAEKTLLAEGTEMFRILRLRYENKKPIALEKSYIVCDLAKGLTEEDVHNKSLYETLKKKYGISVAHSNQRVSVVYANGLEAELLKVSLSKPMMKYQGLVYEKKGRLVEYFENIMLIERIEFISKRS</sequence>